<evidence type="ECO:0000313" key="2">
    <source>
        <dbReference type="EMBL" id="KAA3438697.1"/>
    </source>
</evidence>
<evidence type="ECO:0000313" key="3">
    <source>
        <dbReference type="Proteomes" id="UP000324133"/>
    </source>
</evidence>
<keyword evidence="3" id="KW-1185">Reference proteome</keyword>
<sequence length="227" mass="25065">MRNTVAVLGATGQVGRHLVQKLVARDLEVRVLSRSVAKAKKLFGDAVEIMEGDFISSKDLKSLVEGVTHLFAAHGAGDFAGERGYELVVFGGLDKALDSIPADQKTHVIYRCCRSMERTHSYLEADYWLGLTERMLQRSGHPFTILRPTYLNKDKGADKQAGSKQVGLGDVTIDAEGVAEAMVQAMRFGCAKGKIFELPHMVDGMGTNWEDFFSRPLPEEEMISLWS</sequence>
<organism evidence="2 3">
    <name type="scientific">Rufibacter hautae</name>
    <dbReference type="NCBI Taxonomy" id="2595005"/>
    <lineage>
        <taxon>Bacteria</taxon>
        <taxon>Pseudomonadati</taxon>
        <taxon>Bacteroidota</taxon>
        <taxon>Cytophagia</taxon>
        <taxon>Cytophagales</taxon>
        <taxon>Hymenobacteraceae</taxon>
        <taxon>Rufibacter</taxon>
    </lineage>
</organism>
<dbReference type="InterPro" id="IPR016040">
    <property type="entry name" value="NAD(P)-bd_dom"/>
</dbReference>
<protein>
    <submittedName>
        <fullName evidence="2">NAD(P)H-binding protein</fullName>
    </submittedName>
</protein>
<dbReference type="Proteomes" id="UP000324133">
    <property type="component" value="Unassembled WGS sequence"/>
</dbReference>
<dbReference type="AlphaFoldDB" id="A0A5B6TE01"/>
<accession>A0A5B6TE01</accession>
<reference evidence="2 3" key="1">
    <citation type="submission" date="2019-07" db="EMBL/GenBank/DDBJ databases">
        <title>Rufibacter sp. nov., isolated from lake sediment.</title>
        <authorList>
            <person name="Qu J.-H."/>
        </authorList>
    </citation>
    <scope>NUCLEOTIDE SEQUENCE [LARGE SCALE GENOMIC DNA]</scope>
    <source>
        <strain evidence="2 3">NBS58-1</strain>
    </source>
</reference>
<dbReference type="InterPro" id="IPR036291">
    <property type="entry name" value="NAD(P)-bd_dom_sf"/>
</dbReference>
<name>A0A5B6TE01_9BACT</name>
<gene>
    <name evidence="2" type="ORF">FOA19_15875</name>
</gene>
<dbReference type="SUPFAM" id="SSF51735">
    <property type="entry name" value="NAD(P)-binding Rossmann-fold domains"/>
    <property type="match status" value="1"/>
</dbReference>
<dbReference type="OrthoDB" id="9780595at2"/>
<dbReference type="Gene3D" id="3.40.50.720">
    <property type="entry name" value="NAD(P)-binding Rossmann-like Domain"/>
    <property type="match status" value="1"/>
</dbReference>
<comment type="caution">
    <text evidence="2">The sequence shown here is derived from an EMBL/GenBank/DDBJ whole genome shotgun (WGS) entry which is preliminary data.</text>
</comment>
<dbReference type="RefSeq" id="WP_149091753.1">
    <property type="nucleotide sequence ID" value="NZ_VKKY01000002.1"/>
</dbReference>
<dbReference type="PANTHER" id="PTHR15020:SF50">
    <property type="entry name" value="UPF0659 PROTEIN YMR090W"/>
    <property type="match status" value="1"/>
</dbReference>
<feature type="domain" description="NAD(P)-binding" evidence="1">
    <location>
        <begin position="9"/>
        <end position="186"/>
    </location>
</feature>
<dbReference type="EMBL" id="VKKY01000002">
    <property type="protein sequence ID" value="KAA3438697.1"/>
    <property type="molecule type" value="Genomic_DNA"/>
</dbReference>
<dbReference type="Pfam" id="PF13460">
    <property type="entry name" value="NAD_binding_10"/>
    <property type="match status" value="1"/>
</dbReference>
<proteinExistence type="predicted"/>
<evidence type="ECO:0000259" key="1">
    <source>
        <dbReference type="Pfam" id="PF13460"/>
    </source>
</evidence>
<dbReference type="PANTHER" id="PTHR15020">
    <property type="entry name" value="FLAVIN REDUCTASE-RELATED"/>
    <property type="match status" value="1"/>
</dbReference>